<feature type="compositionally biased region" description="Low complexity" evidence="1">
    <location>
        <begin position="1"/>
        <end position="14"/>
    </location>
</feature>
<evidence type="ECO:0000313" key="4">
    <source>
        <dbReference type="Proteomes" id="UP001456524"/>
    </source>
</evidence>
<evidence type="ECO:0000313" key="3">
    <source>
        <dbReference type="EMBL" id="KAK8175820.1"/>
    </source>
</evidence>
<keyword evidence="2" id="KW-0472">Membrane</keyword>
<keyword evidence="2" id="KW-1133">Transmembrane helix</keyword>
<gene>
    <name evidence="3" type="ORF">IWX90DRAFT_483835</name>
</gene>
<sequence>MSSASASPKPSPEALNEHPAEDSAVVVGRILWLPRLEELEKNAVQQVHPRADIGADAYDHPVVVCSRPSRTRVHFHIITSFHGRSLEQRFGRHPASKADQKRLSWYLPIAPSQYHPRSLHSENGLGTPRISLENGKRMTRNSFINVHTVYAINRKYLRPYCGLLNGGATEHILDQHSVEAMWTWSKRLTQYSPGPQYLVRQQRPNLLHQPVVPRTQRETWRKTQTQAPPVPPIQPARAEVGPKCPFLILLKAASESPNTARQALRSGRISLGLALGVVAAIVWVLGLLLMCLHMIFKLAYWGIRVTVRALG</sequence>
<proteinExistence type="predicted"/>
<evidence type="ECO:0000256" key="1">
    <source>
        <dbReference type="SAM" id="MobiDB-lite"/>
    </source>
</evidence>
<dbReference type="EMBL" id="JBBWUH010000002">
    <property type="protein sequence ID" value="KAK8175820.1"/>
    <property type="molecule type" value="Genomic_DNA"/>
</dbReference>
<dbReference type="Proteomes" id="UP001456524">
    <property type="component" value="Unassembled WGS sequence"/>
</dbReference>
<name>A0ABR1Y3S3_9PEZI</name>
<accession>A0ABR1Y3S3</accession>
<organism evidence="3 4">
    <name type="scientific">Phyllosticta citrichinensis</name>
    <dbReference type="NCBI Taxonomy" id="1130410"/>
    <lineage>
        <taxon>Eukaryota</taxon>
        <taxon>Fungi</taxon>
        <taxon>Dikarya</taxon>
        <taxon>Ascomycota</taxon>
        <taxon>Pezizomycotina</taxon>
        <taxon>Dothideomycetes</taxon>
        <taxon>Dothideomycetes incertae sedis</taxon>
        <taxon>Botryosphaeriales</taxon>
        <taxon>Phyllostictaceae</taxon>
        <taxon>Phyllosticta</taxon>
    </lineage>
</organism>
<keyword evidence="4" id="KW-1185">Reference proteome</keyword>
<comment type="caution">
    <text evidence="3">The sequence shown here is derived from an EMBL/GenBank/DDBJ whole genome shotgun (WGS) entry which is preliminary data.</text>
</comment>
<keyword evidence="2" id="KW-0812">Transmembrane</keyword>
<dbReference type="PANTHER" id="PTHR37048">
    <property type="entry name" value="QUESTIONABLE PROTEIN"/>
    <property type="match status" value="1"/>
</dbReference>
<dbReference type="PANTHER" id="PTHR37048:SF2">
    <property type="entry name" value="QUESTIONABLE PROTEIN"/>
    <property type="match status" value="1"/>
</dbReference>
<evidence type="ECO:0000256" key="2">
    <source>
        <dbReference type="SAM" id="Phobius"/>
    </source>
</evidence>
<feature type="transmembrane region" description="Helical" evidence="2">
    <location>
        <begin position="271"/>
        <end position="296"/>
    </location>
</feature>
<reference evidence="3 4" key="1">
    <citation type="journal article" date="2022" name="G3 (Bethesda)">
        <title>Enemy or ally: a genomic approach to elucidate the lifestyle of Phyllosticta citrichinaensis.</title>
        <authorList>
            <person name="Buijs V.A."/>
            <person name="Groenewald J.Z."/>
            <person name="Haridas S."/>
            <person name="LaButti K.M."/>
            <person name="Lipzen A."/>
            <person name="Martin F.M."/>
            <person name="Barry K."/>
            <person name="Grigoriev I.V."/>
            <person name="Crous P.W."/>
            <person name="Seidl M.F."/>
        </authorList>
    </citation>
    <scope>NUCLEOTIDE SEQUENCE [LARGE SCALE GENOMIC DNA]</scope>
    <source>
        <strain evidence="3 4">CBS 129764</strain>
    </source>
</reference>
<protein>
    <submittedName>
        <fullName evidence="3">Uncharacterized protein</fullName>
    </submittedName>
</protein>
<feature type="region of interest" description="Disordered" evidence="1">
    <location>
        <begin position="1"/>
        <end position="20"/>
    </location>
</feature>